<dbReference type="AlphaFoldDB" id="A0A8S1X0K4"/>
<reference evidence="1" key="1">
    <citation type="submission" date="2021-01" db="EMBL/GenBank/DDBJ databases">
        <authorList>
            <consortium name="Genoscope - CEA"/>
            <person name="William W."/>
        </authorList>
    </citation>
    <scope>NUCLEOTIDE SEQUENCE</scope>
</reference>
<keyword evidence="2" id="KW-1185">Reference proteome</keyword>
<evidence type="ECO:0000313" key="1">
    <source>
        <dbReference type="EMBL" id="CAD8195838.1"/>
    </source>
</evidence>
<gene>
    <name evidence="1" type="ORF">PPENT_87.1.T1100170</name>
</gene>
<proteinExistence type="predicted"/>
<comment type="caution">
    <text evidence="1">The sequence shown here is derived from an EMBL/GenBank/DDBJ whole genome shotgun (WGS) entry which is preliminary data.</text>
</comment>
<dbReference type="Proteomes" id="UP000689195">
    <property type="component" value="Unassembled WGS sequence"/>
</dbReference>
<sequence length="81" mass="10130">MMQLNLIFEQRRNQHQVKSKRKKYFLYHEDEYFKDKKSIYWAYVTIKQENDLQLVVDICNQYLLQGIELNLTNFVNYDYMH</sequence>
<name>A0A8S1X0K4_9CILI</name>
<protein>
    <submittedName>
        <fullName evidence="1">Uncharacterized protein</fullName>
    </submittedName>
</protein>
<evidence type="ECO:0000313" key="2">
    <source>
        <dbReference type="Proteomes" id="UP000689195"/>
    </source>
</evidence>
<organism evidence="1 2">
    <name type="scientific">Paramecium pentaurelia</name>
    <dbReference type="NCBI Taxonomy" id="43138"/>
    <lineage>
        <taxon>Eukaryota</taxon>
        <taxon>Sar</taxon>
        <taxon>Alveolata</taxon>
        <taxon>Ciliophora</taxon>
        <taxon>Intramacronucleata</taxon>
        <taxon>Oligohymenophorea</taxon>
        <taxon>Peniculida</taxon>
        <taxon>Parameciidae</taxon>
        <taxon>Paramecium</taxon>
    </lineage>
</organism>
<dbReference type="EMBL" id="CAJJDO010000110">
    <property type="protein sequence ID" value="CAD8195838.1"/>
    <property type="molecule type" value="Genomic_DNA"/>
</dbReference>
<accession>A0A8S1X0K4</accession>